<feature type="compositionally biased region" description="Polar residues" evidence="6">
    <location>
        <begin position="45"/>
        <end position="59"/>
    </location>
</feature>
<dbReference type="GO" id="GO:0031573">
    <property type="term" value="P:mitotic intra-S DNA damage checkpoint signaling"/>
    <property type="evidence" value="ECO:0007669"/>
    <property type="project" value="TreeGrafter"/>
</dbReference>
<evidence type="ECO:0000256" key="3">
    <source>
        <dbReference type="ARBA" id="ARBA00022843"/>
    </source>
</evidence>
<comment type="similarity">
    <text evidence="5">Belongs to the Fanconi anemia protein FANCD2 family.</text>
</comment>
<name>A0A7R8VHG4_TIMDO</name>
<proteinExistence type="inferred from homology"/>
<feature type="compositionally biased region" description="Acidic residues" evidence="6">
    <location>
        <begin position="1674"/>
        <end position="1683"/>
    </location>
</feature>
<dbReference type="InterPro" id="IPR029448">
    <property type="entry name" value="FANCD2"/>
</dbReference>
<evidence type="ECO:0000256" key="1">
    <source>
        <dbReference type="ARBA" id="ARBA00004123"/>
    </source>
</evidence>
<dbReference type="GO" id="GO:0007129">
    <property type="term" value="P:homologous chromosome pairing at meiosis"/>
    <property type="evidence" value="ECO:0007669"/>
    <property type="project" value="TreeGrafter"/>
</dbReference>
<reference evidence="7" key="1">
    <citation type="submission" date="2020-11" db="EMBL/GenBank/DDBJ databases">
        <authorList>
            <person name="Tran Van P."/>
        </authorList>
    </citation>
    <scope>NUCLEOTIDE SEQUENCE</scope>
</reference>
<dbReference type="GO" id="GO:1990918">
    <property type="term" value="P:double-strand break repair involved in meiotic recombination"/>
    <property type="evidence" value="ECO:0007669"/>
    <property type="project" value="TreeGrafter"/>
</dbReference>
<dbReference type="GO" id="GO:0070182">
    <property type="term" value="F:DNA polymerase binding"/>
    <property type="evidence" value="ECO:0007669"/>
    <property type="project" value="TreeGrafter"/>
</dbReference>
<dbReference type="GO" id="GO:0005634">
    <property type="term" value="C:nucleus"/>
    <property type="evidence" value="ECO:0007669"/>
    <property type="project" value="UniProtKB-SubCell"/>
</dbReference>
<comment type="subcellular location">
    <subcellularLocation>
        <location evidence="1">Nucleus</location>
    </subcellularLocation>
</comment>
<gene>
    <name evidence="7" type="ORF">TDIB3V08_LOCUS4835</name>
</gene>
<evidence type="ECO:0000256" key="4">
    <source>
        <dbReference type="ARBA" id="ARBA00023242"/>
    </source>
</evidence>
<evidence type="ECO:0000256" key="2">
    <source>
        <dbReference type="ARBA" id="ARBA00022499"/>
    </source>
</evidence>
<feature type="compositionally biased region" description="Polar residues" evidence="6">
    <location>
        <begin position="86"/>
        <end position="97"/>
    </location>
</feature>
<organism evidence="7">
    <name type="scientific">Timema douglasi</name>
    <name type="common">Walking stick</name>
    <dbReference type="NCBI Taxonomy" id="61478"/>
    <lineage>
        <taxon>Eukaryota</taxon>
        <taxon>Metazoa</taxon>
        <taxon>Ecdysozoa</taxon>
        <taxon>Arthropoda</taxon>
        <taxon>Hexapoda</taxon>
        <taxon>Insecta</taxon>
        <taxon>Pterygota</taxon>
        <taxon>Neoptera</taxon>
        <taxon>Polyneoptera</taxon>
        <taxon>Phasmatodea</taxon>
        <taxon>Timematodea</taxon>
        <taxon>Timematoidea</taxon>
        <taxon>Timematidae</taxon>
        <taxon>Timema</taxon>
    </lineage>
</organism>
<dbReference type="PANTHER" id="PTHR32086:SF0">
    <property type="entry name" value="FANCONI ANEMIA GROUP D2 PROTEIN"/>
    <property type="match status" value="1"/>
</dbReference>
<protein>
    <recommendedName>
        <fullName evidence="8">Fanconi anemia group D2 protein</fullName>
    </recommendedName>
</protein>
<evidence type="ECO:0008006" key="8">
    <source>
        <dbReference type="Google" id="ProtNLM"/>
    </source>
</evidence>
<dbReference type="GO" id="GO:0000793">
    <property type="term" value="C:condensed chromosome"/>
    <property type="evidence" value="ECO:0007669"/>
    <property type="project" value="TreeGrafter"/>
</dbReference>
<dbReference type="EMBL" id="OA566242">
    <property type="protein sequence ID" value="CAD7198556.1"/>
    <property type="molecule type" value="Genomic_DNA"/>
</dbReference>
<dbReference type="GO" id="GO:0036297">
    <property type="term" value="P:interstrand cross-link repair"/>
    <property type="evidence" value="ECO:0007669"/>
    <property type="project" value="TreeGrafter"/>
</dbReference>
<feature type="region of interest" description="Disordered" evidence="6">
    <location>
        <begin position="35"/>
        <end position="121"/>
    </location>
</feature>
<evidence type="ECO:0000256" key="5">
    <source>
        <dbReference type="ARBA" id="ARBA00093456"/>
    </source>
</evidence>
<keyword evidence="4" id="KW-0539">Nucleus</keyword>
<feature type="compositionally biased region" description="Acidic residues" evidence="6">
    <location>
        <begin position="1633"/>
        <end position="1650"/>
    </location>
</feature>
<keyword evidence="2" id="KW-1017">Isopeptide bond</keyword>
<evidence type="ECO:0000256" key="6">
    <source>
        <dbReference type="SAM" id="MobiDB-lite"/>
    </source>
</evidence>
<evidence type="ECO:0000313" key="7">
    <source>
        <dbReference type="EMBL" id="CAD7198556.1"/>
    </source>
</evidence>
<sequence length="1702" mass="192971">MYKRKRNTSLGTPLISSIQIENHLKEDEDNLELLPSNVSKRKSSVGKSPSAKTQATNKSDVLETLNILRSSSKPSPDKSCDPKSQKILNRNVTSVTPKSSTKDKTAKTQTQDRNNEWNLKRTRNPNVIKHYFKEVLKEAGLVFSDGDGPHLLDVKQALFINEVEKLLTDISARCTNNIERFLNELKEYCKDKNVLLKSLEPTHVYRETDTDKTYSSLMASLVLTDSSQLTSDTQHLVGPAIMNIYQINLLYIPLTRGWPIAIDAAGDASGDPGIYRPGFVPPPHIQQPTVIYRGPTRASTFCPSDINKGSETASLLAIGCPLEPSILCFRRSGNYISARARDLKSWVTPKTLDGELLSPQDSLIHMLLTIKCIQPGLIEFLFHKIAELGMGRHSQKTDKEISWVQLILKQLKFIGPVVKPLELNDWYFQLLEGVPHNVQVDMITLFQDIVDSEYHEECAKKFQAMLREYHRLIPALLEMLRSLDISPELQGELTQQMLKILPSVPMENLPTLVTFLQVNTSAPDLPQVVRALRKHLNFYPEDRKHANQYAEQVNYQLLTAESLQDSMLNSEPLVSAWLKLVEEAADTSDHNPMDVIMLLLLYSTNSRENKKLARKVFSSKVRSGTFTSKLLQAVFERHSSLVTSELVVIKRYFLNLNHLDDHRLCVEHLDSSSCQQVVSELLLLVVQDNGHSETFLTLLNEIPVSKLAPQCLGVMKLLPLVMERELGEVRQIMELICRVVYSKHGHLRKLEDDVHQYLRKLKQHMENRHVNDLVVRRERWFPTYLSSRSPLIFKLKGVISSVVVAKNVIIDDESSYTATSNKDVLETSSGEIVTLTPRASHAKSFLGENHQLYRSTLSMALRRILLEPRMYLDSKLCVNNKIEGSYYEDMSSALISIRKQDADRTFLIWLTDKVSEEFESAYVNDVDDIKLDEELSLQFRLDSNATNTICIQIGNIVEKEMKTSSSNSRFSIIMLCPIFKLLRTLLADNLGAIDALLGCGVPMPNPETYEEFYMMDPNEQRFCLDSWFHCINWFIELVNAFSTHTDTDNIRKVCCRLDQIITLLELVAEKLPKSHDYKPPNCKFHYDCKPKPLGPTKSKKGATKSKGKKADKQENNETVNGSAPVPNTAPAKPNQGKAYTGKRVLWWHVVTAYKPFFQELDLEVFVLLSKELRAPTKSQNDETDEPKLNCGSLLFLLMDYVDKVEYMLPDHTKRIMPFKFASHKDVCFANVAKVTPVSFAKTAIKNLDVLCVKLEQIFECNKTLLSQNDGVHDGPGMFEEGTALIKLCCDYLLRGLSATFSWEGLRHAEHKNLLKAALRRLASRVNHQYQSLSIKELLKECCEYVTSFESKVLDVQSASSLVKLLHTLIGFSVGEEPRLKEKLCEYTLGRTWFTLRGEEESGPQFNRHIALFLQMYLTNVPGAFDVVREIADTVASESAALKTKEDTLKSFPAIKRSNLSTLLNNLFASLITSASEKLNQDSMTNRNKMQLWKDINATIHKFMDILRHVSTNVNRLAFLKNCPPMLKLYLSDAVPTWHSAFCNHADEVMKDVNDMQVFTRFIYTLANVGKMEENNSMVVYTAHAKAYIVKFMFAMKGVLAFHDCLDAFWSGHLKNKGLDGKVLPSQDITSLPTDDDDAEDEEEETNELEEGADRSSSVTGAASLVEENERFSEDELSEVDLDPEVPPREDPSDLESRVSSQY</sequence>
<feature type="compositionally biased region" description="Basic residues" evidence="6">
    <location>
        <begin position="1097"/>
        <end position="1107"/>
    </location>
</feature>
<dbReference type="Pfam" id="PF14631">
    <property type="entry name" value="FancD2"/>
    <property type="match status" value="2"/>
</dbReference>
<feature type="compositionally biased region" description="Basic and acidic residues" evidence="6">
    <location>
        <begin position="75"/>
        <end position="84"/>
    </location>
</feature>
<feature type="region of interest" description="Disordered" evidence="6">
    <location>
        <begin position="1093"/>
        <end position="1136"/>
    </location>
</feature>
<dbReference type="PANTHER" id="PTHR32086">
    <property type="entry name" value="FANCONI ANEMIA GROUP D2 PROTEIN"/>
    <property type="match status" value="1"/>
</dbReference>
<feature type="region of interest" description="Disordered" evidence="6">
    <location>
        <begin position="1624"/>
        <end position="1702"/>
    </location>
</feature>
<feature type="compositionally biased region" description="Basic and acidic residues" evidence="6">
    <location>
        <begin position="1685"/>
        <end position="1696"/>
    </location>
</feature>
<accession>A0A7R8VHG4</accession>
<keyword evidence="3" id="KW-0832">Ubl conjugation</keyword>